<keyword evidence="3" id="KW-1185">Reference proteome</keyword>
<proteinExistence type="predicted"/>
<dbReference type="Proteomes" id="UP000438699">
    <property type="component" value="Unassembled WGS sequence"/>
</dbReference>
<name>A0A6N6N312_9BACT</name>
<dbReference type="AlphaFoldDB" id="A0A6N6N312"/>
<dbReference type="EMBL" id="WAIE01000004">
    <property type="protein sequence ID" value="KAB1441436.1"/>
    <property type="molecule type" value="Genomic_DNA"/>
</dbReference>
<gene>
    <name evidence="2" type="ORF">F8A88_10860</name>
</gene>
<organism evidence="2 3">
    <name type="scientific">Pseudodesulfovibrio senegalensis</name>
    <dbReference type="NCBI Taxonomy" id="1721087"/>
    <lineage>
        <taxon>Bacteria</taxon>
        <taxon>Pseudomonadati</taxon>
        <taxon>Thermodesulfobacteriota</taxon>
        <taxon>Desulfovibrionia</taxon>
        <taxon>Desulfovibrionales</taxon>
        <taxon>Desulfovibrionaceae</taxon>
    </lineage>
</organism>
<comment type="caution">
    <text evidence="2">The sequence shown here is derived from an EMBL/GenBank/DDBJ whole genome shotgun (WGS) entry which is preliminary data.</text>
</comment>
<sequence>MGAKNDLDPPVERFLQAHEQLHDPVDRVAKQNNTQITIKSRGSRLRGKRNPDHGICRFRRPIFIGDTPYGLSKKGLLQAGNHETGSGSREQQGGNPLVRRLPGVEKTKPISLKTDCIHNKNSL</sequence>
<accession>A0A6N6N312</accession>
<feature type="compositionally biased region" description="Polar residues" evidence="1">
    <location>
        <begin position="81"/>
        <end position="94"/>
    </location>
</feature>
<evidence type="ECO:0000313" key="2">
    <source>
        <dbReference type="EMBL" id="KAB1441436.1"/>
    </source>
</evidence>
<evidence type="ECO:0000313" key="3">
    <source>
        <dbReference type="Proteomes" id="UP000438699"/>
    </source>
</evidence>
<feature type="region of interest" description="Disordered" evidence="1">
    <location>
        <begin position="79"/>
        <end position="109"/>
    </location>
</feature>
<dbReference type="RefSeq" id="WP_151151179.1">
    <property type="nucleotide sequence ID" value="NZ_WAIE01000004.1"/>
</dbReference>
<reference evidence="2 3" key="1">
    <citation type="journal article" date="2017" name="Int. J. Syst. Evol. Microbiol.">
        <title>Desulfovibrio senegalensis sp. nov., a mesophilic sulfate reducer isolated from marine sediment.</title>
        <authorList>
            <person name="Thioye A."/>
            <person name="Gam Z.B.A."/>
            <person name="Mbengue M."/>
            <person name="Cayol J.L."/>
            <person name="Joseph-Bartoli M."/>
            <person name="Toure-Kane C."/>
            <person name="Labat M."/>
        </authorList>
    </citation>
    <scope>NUCLEOTIDE SEQUENCE [LARGE SCALE GENOMIC DNA]</scope>
    <source>
        <strain evidence="2 3">DSM 101509</strain>
    </source>
</reference>
<protein>
    <submittedName>
        <fullName evidence="2">Uncharacterized protein</fullName>
    </submittedName>
</protein>
<evidence type="ECO:0000256" key="1">
    <source>
        <dbReference type="SAM" id="MobiDB-lite"/>
    </source>
</evidence>